<dbReference type="AlphaFoldDB" id="A0AAU9PI19"/>
<proteinExistence type="predicted"/>
<evidence type="ECO:0000313" key="3">
    <source>
        <dbReference type="Proteomes" id="UP001157418"/>
    </source>
</evidence>
<comment type="caution">
    <text evidence="2">The sequence shown here is derived from an EMBL/GenBank/DDBJ whole genome shotgun (WGS) entry which is preliminary data.</text>
</comment>
<dbReference type="Pfam" id="PF21530">
    <property type="entry name" value="Pif1_2B_dom"/>
    <property type="match status" value="1"/>
</dbReference>
<dbReference type="PANTHER" id="PTHR10492">
    <property type="match status" value="1"/>
</dbReference>
<dbReference type="PANTHER" id="PTHR10492:SF90">
    <property type="entry name" value="ATP-DEPENDENT DNA HELICASE"/>
    <property type="match status" value="1"/>
</dbReference>
<organism evidence="2 3">
    <name type="scientific">Lactuca virosa</name>
    <dbReference type="NCBI Taxonomy" id="75947"/>
    <lineage>
        <taxon>Eukaryota</taxon>
        <taxon>Viridiplantae</taxon>
        <taxon>Streptophyta</taxon>
        <taxon>Embryophyta</taxon>
        <taxon>Tracheophyta</taxon>
        <taxon>Spermatophyta</taxon>
        <taxon>Magnoliopsida</taxon>
        <taxon>eudicotyledons</taxon>
        <taxon>Gunneridae</taxon>
        <taxon>Pentapetalae</taxon>
        <taxon>asterids</taxon>
        <taxon>campanulids</taxon>
        <taxon>Asterales</taxon>
        <taxon>Asteraceae</taxon>
        <taxon>Cichorioideae</taxon>
        <taxon>Cichorieae</taxon>
        <taxon>Lactucinae</taxon>
        <taxon>Lactuca</taxon>
    </lineage>
</organism>
<dbReference type="Proteomes" id="UP001157418">
    <property type="component" value="Unassembled WGS sequence"/>
</dbReference>
<protein>
    <recommendedName>
        <fullName evidence="1">DNA helicase Pif1-like 2B domain-containing protein</fullName>
    </recommendedName>
</protein>
<feature type="domain" description="DNA helicase Pif1-like 2B" evidence="1">
    <location>
        <begin position="135"/>
        <end position="180"/>
    </location>
</feature>
<keyword evidence="3" id="KW-1185">Reference proteome</keyword>
<evidence type="ECO:0000259" key="1">
    <source>
        <dbReference type="Pfam" id="PF21530"/>
    </source>
</evidence>
<name>A0AAU9PI19_9ASTR</name>
<accession>A0AAU9PI19</accession>
<dbReference type="InterPro" id="IPR027417">
    <property type="entry name" value="P-loop_NTPase"/>
</dbReference>
<reference evidence="2 3" key="1">
    <citation type="submission" date="2022-01" db="EMBL/GenBank/DDBJ databases">
        <authorList>
            <person name="Xiong W."/>
            <person name="Schranz E."/>
        </authorList>
    </citation>
    <scope>NUCLEOTIDE SEQUENCE [LARGE SCALE GENOMIC DNA]</scope>
</reference>
<evidence type="ECO:0000313" key="2">
    <source>
        <dbReference type="EMBL" id="CAH1449830.1"/>
    </source>
</evidence>
<dbReference type="InterPro" id="IPR049163">
    <property type="entry name" value="Pif1-like_2B_dom"/>
</dbReference>
<sequence length="206" mass="23141">MRLSDQNITGDELIKMREFSKWILEMGVGRLPTCTVEGEDDGTWITIPDDLLIPVADNPIDAVTSIVFPDILSRLNDMSYIQERCILCPTNDDVDMINLHVLSKMSGDMHEMLSADEICRSTDNFAELEIMYSSEFLNTLRFSGIPNHELNLKVGAPIILLRNLNLQRGLCNGTRLVITQISRRVLEAVIITGTHIGEKVLIGRID</sequence>
<dbReference type="SUPFAM" id="SSF52540">
    <property type="entry name" value="P-loop containing nucleoside triphosphate hydrolases"/>
    <property type="match status" value="1"/>
</dbReference>
<dbReference type="EMBL" id="CAKMRJ010005634">
    <property type="protein sequence ID" value="CAH1449830.1"/>
    <property type="molecule type" value="Genomic_DNA"/>
</dbReference>
<gene>
    <name evidence="2" type="ORF">LVIROSA_LOCUS35288</name>
</gene>